<dbReference type="STRING" id="50376.A0A517LBN4"/>
<feature type="region of interest" description="Disordered" evidence="4">
    <location>
        <begin position="1"/>
        <end position="92"/>
    </location>
</feature>
<proteinExistence type="inferred from homology"/>
<evidence type="ECO:0000313" key="6">
    <source>
        <dbReference type="Proteomes" id="UP000316270"/>
    </source>
</evidence>
<dbReference type="GO" id="GO:0005634">
    <property type="term" value="C:nucleus"/>
    <property type="evidence" value="ECO:0007669"/>
    <property type="project" value="UniProtKB-SubCell"/>
</dbReference>
<keyword evidence="3" id="KW-0539">Nucleus</keyword>
<evidence type="ECO:0000256" key="2">
    <source>
        <dbReference type="ARBA" id="ARBA00010849"/>
    </source>
</evidence>
<dbReference type="InterPro" id="IPR007858">
    <property type="entry name" value="Dpy-30_motif"/>
</dbReference>
<dbReference type="AlphaFoldDB" id="A0A517LBN4"/>
<dbReference type="CDD" id="cd22965">
    <property type="entry name" value="DD_DPY30_SDC1"/>
    <property type="match status" value="1"/>
</dbReference>
<evidence type="ECO:0008006" key="7">
    <source>
        <dbReference type="Google" id="ProtNLM"/>
    </source>
</evidence>
<evidence type="ECO:0000256" key="1">
    <source>
        <dbReference type="ARBA" id="ARBA00004123"/>
    </source>
</evidence>
<evidence type="ECO:0000256" key="3">
    <source>
        <dbReference type="ARBA" id="ARBA00023242"/>
    </source>
</evidence>
<reference evidence="5 6" key="1">
    <citation type="submission" date="2019-07" db="EMBL/GenBank/DDBJ databases">
        <title>Finished genome of Venturia effusa.</title>
        <authorList>
            <person name="Young C.A."/>
            <person name="Cox M.P."/>
            <person name="Ganley A.R.D."/>
            <person name="David W.J."/>
        </authorList>
    </citation>
    <scope>NUCLEOTIDE SEQUENCE [LARGE SCALE GENOMIC DNA]</scope>
    <source>
        <strain evidence="6">albino</strain>
    </source>
</reference>
<dbReference type="Proteomes" id="UP000316270">
    <property type="component" value="Chromosome 8"/>
</dbReference>
<evidence type="ECO:0000256" key="4">
    <source>
        <dbReference type="SAM" id="MobiDB-lite"/>
    </source>
</evidence>
<keyword evidence="6" id="KW-1185">Reference proteome</keyword>
<comment type="subcellular location">
    <subcellularLocation>
        <location evidence="1">Nucleus</location>
    </subcellularLocation>
</comment>
<sequence>MADAQFPPADTTDPVSETNGARMDQDVQMKEEPYSEPSAHPFQSTIATFSSMQHQPTTPTTSTTPAARPSPAPQSFPPLPPKDPSAHGAPTRIYLNQKVTPYLLEGMKYLAVYEPDKPLKWLAEFLEQKSREVEEAG</sequence>
<feature type="compositionally biased region" description="Pro residues" evidence="4">
    <location>
        <begin position="68"/>
        <end position="83"/>
    </location>
</feature>
<comment type="similarity">
    <text evidence="2">Belongs to the dpy-30 family.</text>
</comment>
<gene>
    <name evidence="5" type="ORF">FKW77_009578</name>
</gene>
<dbReference type="Gene3D" id="1.20.890.10">
    <property type="entry name" value="cAMP-dependent protein kinase regulatory subunit, dimerization-anchoring domain"/>
    <property type="match status" value="1"/>
</dbReference>
<name>A0A517LBN4_9PEZI</name>
<dbReference type="InterPro" id="IPR049629">
    <property type="entry name" value="DPY30_SDC1_DD"/>
</dbReference>
<feature type="compositionally biased region" description="Basic and acidic residues" evidence="4">
    <location>
        <begin position="23"/>
        <end position="33"/>
    </location>
</feature>
<evidence type="ECO:0000313" key="5">
    <source>
        <dbReference type="EMBL" id="QDS73050.1"/>
    </source>
</evidence>
<dbReference type="Pfam" id="PF05186">
    <property type="entry name" value="Dpy-30"/>
    <property type="match status" value="1"/>
</dbReference>
<dbReference type="OrthoDB" id="417678at2759"/>
<feature type="compositionally biased region" description="Polar residues" evidence="4">
    <location>
        <begin position="41"/>
        <end position="55"/>
    </location>
</feature>
<feature type="compositionally biased region" description="Low complexity" evidence="4">
    <location>
        <begin position="56"/>
        <end position="67"/>
    </location>
</feature>
<accession>A0A517LBN4</accession>
<protein>
    <recommendedName>
        <fullName evidence="7">COMPASS (Complex proteins associated with Set1p) component</fullName>
    </recommendedName>
</protein>
<dbReference type="EMBL" id="CP042192">
    <property type="protein sequence ID" value="QDS73050.1"/>
    <property type="molecule type" value="Genomic_DNA"/>
</dbReference>
<organism evidence="5 6">
    <name type="scientific">Venturia effusa</name>
    <dbReference type="NCBI Taxonomy" id="50376"/>
    <lineage>
        <taxon>Eukaryota</taxon>
        <taxon>Fungi</taxon>
        <taxon>Dikarya</taxon>
        <taxon>Ascomycota</taxon>
        <taxon>Pezizomycotina</taxon>
        <taxon>Dothideomycetes</taxon>
        <taxon>Pleosporomycetidae</taxon>
        <taxon>Venturiales</taxon>
        <taxon>Venturiaceae</taxon>
        <taxon>Venturia</taxon>
    </lineage>
</organism>